<comment type="caution">
    <text evidence="1">The sequence shown here is derived from an EMBL/GenBank/DDBJ whole genome shotgun (WGS) entry which is preliminary data.</text>
</comment>
<accession>A0A063Y5W8</accession>
<organism evidence="1 2">
    <name type="scientific">Nitrincola lacisaponensis</name>
    <dbReference type="NCBI Taxonomy" id="267850"/>
    <lineage>
        <taxon>Bacteria</taxon>
        <taxon>Pseudomonadati</taxon>
        <taxon>Pseudomonadota</taxon>
        <taxon>Gammaproteobacteria</taxon>
        <taxon>Oceanospirillales</taxon>
        <taxon>Oceanospirillaceae</taxon>
        <taxon>Nitrincola</taxon>
    </lineage>
</organism>
<dbReference type="AlphaFoldDB" id="A0A063Y5W8"/>
<keyword evidence="2" id="KW-1185">Reference proteome</keyword>
<name>A0A063Y5W8_9GAMM</name>
<dbReference type="EMBL" id="JMSZ01000012">
    <property type="protein sequence ID" value="KDE41044.1"/>
    <property type="molecule type" value="Genomic_DNA"/>
</dbReference>
<gene>
    <name evidence="1" type="ORF">ADINL_0437</name>
</gene>
<sequence length="40" mass="4581">MMLLFGLSPMNHKLDLWVINGNWLGADFMQDGICTSVILW</sequence>
<protein>
    <submittedName>
        <fullName evidence="1">Uncharacterized protein</fullName>
    </submittedName>
</protein>
<evidence type="ECO:0000313" key="2">
    <source>
        <dbReference type="Proteomes" id="UP000027318"/>
    </source>
</evidence>
<reference evidence="1 2" key="1">
    <citation type="journal article" date="2005" name="Int. J. Syst. Evol. Microbiol.">
        <title>Nitrincola lacisaponensis gen. nov., sp. nov., a novel alkaliphilic bacterium isolated from an alkaline, saline lake.</title>
        <authorList>
            <person name="Dimitriu P.A."/>
            <person name="Shukla S.K."/>
            <person name="Conradt J."/>
            <person name="Marquez M.C."/>
            <person name="Ventosa A."/>
            <person name="Maglia A."/>
            <person name="Peyton B.M."/>
            <person name="Pinkart H.C."/>
            <person name="Mormile M.R."/>
        </authorList>
    </citation>
    <scope>NUCLEOTIDE SEQUENCE [LARGE SCALE GENOMIC DNA]</scope>
    <source>
        <strain evidence="1 2">4CA</strain>
    </source>
</reference>
<proteinExistence type="predicted"/>
<dbReference type="Proteomes" id="UP000027318">
    <property type="component" value="Unassembled WGS sequence"/>
</dbReference>
<evidence type="ECO:0000313" key="1">
    <source>
        <dbReference type="EMBL" id="KDE41044.1"/>
    </source>
</evidence>